<evidence type="ECO:0000313" key="10">
    <source>
        <dbReference type="RefSeq" id="XP_011001699.1"/>
    </source>
</evidence>
<evidence type="ECO:0000256" key="3">
    <source>
        <dbReference type="ARBA" id="ARBA00022741"/>
    </source>
</evidence>
<dbReference type="InterPro" id="IPR044574">
    <property type="entry name" value="ARIP4-like"/>
</dbReference>
<proteinExistence type="inferred from homology"/>
<evidence type="ECO:0000256" key="8">
    <source>
        <dbReference type="SAM" id="MobiDB-lite"/>
    </source>
</evidence>
<keyword evidence="3" id="KW-0547">Nucleotide-binding</keyword>
<feature type="compositionally biased region" description="Polar residues" evidence="8">
    <location>
        <begin position="102"/>
        <end position="111"/>
    </location>
</feature>
<keyword evidence="7" id="KW-0539">Nucleus</keyword>
<comment type="subcellular location">
    <subcellularLocation>
        <location evidence="1">Nucleus</location>
    </subcellularLocation>
</comment>
<dbReference type="KEGG" id="peu:105108901"/>
<dbReference type="GO" id="GO:0005634">
    <property type="term" value="C:nucleus"/>
    <property type="evidence" value="ECO:0007669"/>
    <property type="project" value="UniProtKB-SubCell"/>
</dbReference>
<keyword evidence="5" id="KW-0067">ATP-binding</keyword>
<evidence type="ECO:0000256" key="1">
    <source>
        <dbReference type="ARBA" id="ARBA00004123"/>
    </source>
</evidence>
<evidence type="ECO:0000313" key="9">
    <source>
        <dbReference type="Proteomes" id="UP000694918"/>
    </source>
</evidence>
<evidence type="ECO:0000256" key="2">
    <source>
        <dbReference type="ARBA" id="ARBA00007025"/>
    </source>
</evidence>
<dbReference type="GeneID" id="105108901"/>
<feature type="region of interest" description="Disordered" evidence="8">
    <location>
        <begin position="100"/>
        <end position="120"/>
    </location>
</feature>
<dbReference type="AlphaFoldDB" id="A0AAJ6X1A9"/>
<comment type="similarity">
    <text evidence="2">Belongs to the SNF2/RAD54 helicase family.</text>
</comment>
<organism evidence="9 10">
    <name type="scientific">Populus euphratica</name>
    <name type="common">Euphrates poplar</name>
    <dbReference type="NCBI Taxonomy" id="75702"/>
    <lineage>
        <taxon>Eukaryota</taxon>
        <taxon>Viridiplantae</taxon>
        <taxon>Streptophyta</taxon>
        <taxon>Embryophyta</taxon>
        <taxon>Tracheophyta</taxon>
        <taxon>Spermatophyta</taxon>
        <taxon>Magnoliopsida</taxon>
        <taxon>eudicotyledons</taxon>
        <taxon>Gunneridae</taxon>
        <taxon>Pentapetalae</taxon>
        <taxon>rosids</taxon>
        <taxon>fabids</taxon>
        <taxon>Malpighiales</taxon>
        <taxon>Salicaceae</taxon>
        <taxon>Saliceae</taxon>
        <taxon>Populus</taxon>
    </lineage>
</organism>
<sequence length="373" mass="42274">MEKPNQSHLNAAKRILRYLKGTINEENPIEIYIDNRSAIALAKNPVYHERSKHIDTRHHFIREHVKNKEVELISCKTDDQVANIFTKPLKRELACTVKDESTNGSMNTRGKQGNGGSGKWKLVPEVTKEGLAARVVDRQQVCRTISREEMLHLFEFGDDENSETLIDIGQEYRQADTRNISCQTANSLKKNASRSHGSCASGKVMESLLGKHRQRWIFDYHEHETLLQENEEEKLTKEEQDMAWEVYKRSLEWEEVHRVSLDDSTFERKPPMSNGASSAPDASSIPVPSMARPASEASNGATSQRILRSRMVQRKCTNLSHLLTLRSQGTKAGCTTICGECAQEISWEDLKREGKAAREGGCTEIMGFWDGCR</sequence>
<dbReference type="PANTHER" id="PTHR45797">
    <property type="entry name" value="RAD54-LIKE"/>
    <property type="match status" value="1"/>
</dbReference>
<dbReference type="GO" id="GO:0003677">
    <property type="term" value="F:DNA binding"/>
    <property type="evidence" value="ECO:0007669"/>
    <property type="project" value="UniProtKB-KW"/>
</dbReference>
<evidence type="ECO:0000256" key="5">
    <source>
        <dbReference type="ARBA" id="ARBA00022840"/>
    </source>
</evidence>
<dbReference type="Proteomes" id="UP000694918">
    <property type="component" value="Unplaced"/>
</dbReference>
<dbReference type="CDD" id="cd09272">
    <property type="entry name" value="RNase_HI_RT_Ty1"/>
    <property type="match status" value="1"/>
</dbReference>
<gene>
    <name evidence="10" type="primary">LOC105108901</name>
</gene>
<evidence type="ECO:0000256" key="4">
    <source>
        <dbReference type="ARBA" id="ARBA00022806"/>
    </source>
</evidence>
<name>A0AAJ6X1A9_POPEU</name>
<feature type="region of interest" description="Disordered" evidence="8">
    <location>
        <begin position="264"/>
        <end position="304"/>
    </location>
</feature>
<dbReference type="PANTHER" id="PTHR45797:SF1">
    <property type="entry name" value="HELICASE ARIP4"/>
    <property type="match status" value="1"/>
</dbReference>
<dbReference type="RefSeq" id="XP_011001699.1">
    <property type="nucleotide sequence ID" value="XM_011003397.1"/>
</dbReference>
<reference evidence="10" key="1">
    <citation type="submission" date="2025-08" db="UniProtKB">
        <authorList>
            <consortium name="RefSeq"/>
        </authorList>
    </citation>
    <scope>IDENTIFICATION</scope>
</reference>
<keyword evidence="6" id="KW-0238">DNA-binding</keyword>
<evidence type="ECO:0000256" key="6">
    <source>
        <dbReference type="ARBA" id="ARBA00023125"/>
    </source>
</evidence>
<keyword evidence="4" id="KW-0378">Hydrolase</keyword>
<dbReference type="GO" id="GO:0005524">
    <property type="term" value="F:ATP binding"/>
    <property type="evidence" value="ECO:0007669"/>
    <property type="project" value="UniProtKB-KW"/>
</dbReference>
<keyword evidence="4" id="KW-0347">Helicase</keyword>
<protein>
    <submittedName>
        <fullName evidence="10">Protein CHROMATIN REMODELING 20-like</fullName>
    </submittedName>
</protein>
<evidence type="ECO:0000256" key="7">
    <source>
        <dbReference type="ARBA" id="ARBA00023242"/>
    </source>
</evidence>
<dbReference type="GO" id="GO:0004386">
    <property type="term" value="F:helicase activity"/>
    <property type="evidence" value="ECO:0007669"/>
    <property type="project" value="UniProtKB-KW"/>
</dbReference>
<keyword evidence="9" id="KW-1185">Reference proteome</keyword>
<dbReference type="GO" id="GO:0016887">
    <property type="term" value="F:ATP hydrolysis activity"/>
    <property type="evidence" value="ECO:0007669"/>
    <property type="project" value="InterPro"/>
</dbReference>
<accession>A0AAJ6X1A9</accession>